<evidence type="ECO:0000313" key="1">
    <source>
        <dbReference type="EMBL" id="GGN94180.1"/>
    </source>
</evidence>
<reference evidence="2" key="1">
    <citation type="journal article" date="2019" name="Int. J. Syst. Evol. Microbiol.">
        <title>The Global Catalogue of Microorganisms (GCM) 10K type strain sequencing project: providing services to taxonomists for standard genome sequencing and annotation.</title>
        <authorList>
            <consortium name="The Broad Institute Genomics Platform"/>
            <consortium name="The Broad Institute Genome Sequencing Center for Infectious Disease"/>
            <person name="Wu L."/>
            <person name="Ma J."/>
        </authorList>
    </citation>
    <scope>NUCLEOTIDE SEQUENCE [LARGE SCALE GENOMIC DNA]</scope>
    <source>
        <strain evidence="2">CGMCC 1.6964</strain>
    </source>
</reference>
<dbReference type="RefSeq" id="WP_018978645.1">
    <property type="nucleotide sequence ID" value="NZ_BMLN01000002.1"/>
</dbReference>
<name>A0ABQ2KWZ6_9BACL</name>
<sequence>MNSEFPTAVHLLVYLAHSPSKTANSDELAQNVNINPARVRKAMGCLRDKGWVSTREGIGGGYSLDADPAEIRLADVYRASCLAGLRPKKGTGLPESDCVVSSGISGAMNHYFAEAERCYLDYFDGVTIQEVLDRIVRGEEKEAH</sequence>
<dbReference type="InterPro" id="IPR036388">
    <property type="entry name" value="WH-like_DNA-bd_sf"/>
</dbReference>
<dbReference type="Proteomes" id="UP000606653">
    <property type="component" value="Unassembled WGS sequence"/>
</dbReference>
<protein>
    <recommendedName>
        <fullName evidence="3">Rrf2 family transcriptional regulator</fullName>
    </recommendedName>
</protein>
<accession>A0ABQ2KWZ6</accession>
<evidence type="ECO:0000313" key="2">
    <source>
        <dbReference type="Proteomes" id="UP000606653"/>
    </source>
</evidence>
<proteinExistence type="predicted"/>
<organism evidence="1 2">
    <name type="scientific">Saccharibacillus kuerlensis</name>
    <dbReference type="NCBI Taxonomy" id="459527"/>
    <lineage>
        <taxon>Bacteria</taxon>
        <taxon>Bacillati</taxon>
        <taxon>Bacillota</taxon>
        <taxon>Bacilli</taxon>
        <taxon>Bacillales</taxon>
        <taxon>Paenibacillaceae</taxon>
        <taxon>Saccharibacillus</taxon>
    </lineage>
</organism>
<gene>
    <name evidence="1" type="ORF">GCM10010969_08680</name>
</gene>
<evidence type="ECO:0008006" key="3">
    <source>
        <dbReference type="Google" id="ProtNLM"/>
    </source>
</evidence>
<dbReference type="Pfam" id="PF02082">
    <property type="entry name" value="Rrf2"/>
    <property type="match status" value="1"/>
</dbReference>
<dbReference type="InterPro" id="IPR000944">
    <property type="entry name" value="Tscrpt_reg_Rrf2"/>
</dbReference>
<dbReference type="PANTHER" id="PTHR33221">
    <property type="entry name" value="WINGED HELIX-TURN-HELIX TRANSCRIPTIONAL REGULATOR, RRF2 FAMILY"/>
    <property type="match status" value="1"/>
</dbReference>
<keyword evidence="2" id="KW-1185">Reference proteome</keyword>
<dbReference type="EMBL" id="BMLN01000002">
    <property type="protein sequence ID" value="GGN94180.1"/>
    <property type="molecule type" value="Genomic_DNA"/>
</dbReference>
<dbReference type="PANTHER" id="PTHR33221:SF15">
    <property type="entry name" value="HTH-TYPE TRANSCRIPTIONAL REGULATOR YWGB-RELATED"/>
    <property type="match status" value="1"/>
</dbReference>
<dbReference type="PROSITE" id="PS51197">
    <property type="entry name" value="HTH_RRF2_2"/>
    <property type="match status" value="1"/>
</dbReference>
<dbReference type="SUPFAM" id="SSF46785">
    <property type="entry name" value="Winged helix' DNA-binding domain"/>
    <property type="match status" value="1"/>
</dbReference>
<comment type="caution">
    <text evidence="1">The sequence shown here is derived from an EMBL/GenBank/DDBJ whole genome shotgun (WGS) entry which is preliminary data.</text>
</comment>
<dbReference type="InterPro" id="IPR036390">
    <property type="entry name" value="WH_DNA-bd_sf"/>
</dbReference>
<dbReference type="Gene3D" id="1.10.10.10">
    <property type="entry name" value="Winged helix-like DNA-binding domain superfamily/Winged helix DNA-binding domain"/>
    <property type="match status" value="1"/>
</dbReference>